<organism evidence="2 3">
    <name type="scientific">Campylobacter showae CSUNSWCD</name>
    <dbReference type="NCBI Taxonomy" id="1244083"/>
    <lineage>
        <taxon>Bacteria</taxon>
        <taxon>Pseudomonadati</taxon>
        <taxon>Campylobacterota</taxon>
        <taxon>Epsilonproteobacteria</taxon>
        <taxon>Campylobacterales</taxon>
        <taxon>Campylobacteraceae</taxon>
        <taxon>Campylobacter</taxon>
    </lineage>
</organism>
<evidence type="ECO:0000259" key="1">
    <source>
        <dbReference type="Pfam" id="PF03454"/>
    </source>
</evidence>
<dbReference type="eggNOG" id="COG0303">
    <property type="taxonomic scope" value="Bacteria"/>
</dbReference>
<dbReference type="PATRIC" id="fig|1244083.3.peg.52"/>
<accession>M5IRH5</accession>
<dbReference type="RefSeq" id="WP_009492380.1">
    <property type="nucleotide sequence ID" value="NZ_AMZQ01000001.1"/>
</dbReference>
<dbReference type="Gene3D" id="2.40.340.10">
    <property type="entry name" value="MoeA, C-terminal, domain IV"/>
    <property type="match status" value="1"/>
</dbReference>
<gene>
    <name evidence="2" type="ORF">CSUNSWCD_49</name>
</gene>
<dbReference type="Pfam" id="PF03454">
    <property type="entry name" value="MoeA_C"/>
    <property type="match status" value="1"/>
</dbReference>
<comment type="caution">
    <text evidence="2">The sequence shown here is derived from an EMBL/GenBank/DDBJ whole genome shotgun (WGS) entry which is preliminary data.</text>
</comment>
<dbReference type="STRING" id="1244083.CSUNSWCD_49"/>
<dbReference type="SUPFAM" id="SSF63867">
    <property type="entry name" value="MoeA C-terminal domain-like"/>
    <property type="match status" value="1"/>
</dbReference>
<protein>
    <submittedName>
        <fullName evidence="2">Molybdopterin biosynthesis protein MoeA</fullName>
    </submittedName>
</protein>
<dbReference type="InterPro" id="IPR036688">
    <property type="entry name" value="MoeA_C_domain_IV_sf"/>
</dbReference>
<dbReference type="GO" id="GO:0032324">
    <property type="term" value="P:molybdopterin cofactor biosynthetic process"/>
    <property type="evidence" value="ECO:0007669"/>
    <property type="project" value="InterPro"/>
</dbReference>
<evidence type="ECO:0000313" key="3">
    <source>
        <dbReference type="Proteomes" id="UP000011939"/>
    </source>
</evidence>
<feature type="domain" description="MoeA C-terminal" evidence="1">
    <location>
        <begin position="5"/>
        <end position="70"/>
    </location>
</feature>
<name>M5IRH5_9BACT</name>
<dbReference type="EMBL" id="AMZQ01000001">
    <property type="protein sequence ID" value="EKU12109.1"/>
    <property type="molecule type" value="Genomic_DNA"/>
</dbReference>
<dbReference type="Proteomes" id="UP000011939">
    <property type="component" value="Unassembled WGS sequence"/>
</dbReference>
<dbReference type="AlphaFoldDB" id="M5IRH5"/>
<evidence type="ECO:0000313" key="2">
    <source>
        <dbReference type="EMBL" id="EKU12109.1"/>
    </source>
</evidence>
<reference evidence="2 3" key="1">
    <citation type="journal article" date="2013" name="Genome Announc.">
        <title>Genome Sequence of Campylobacter showae UNSWCD, Isolated from a Patient with Crohn's Disease.</title>
        <authorList>
            <person name="Tay A.P."/>
            <person name="Kaakoush N.O."/>
            <person name="Deshpande N.P."/>
            <person name="Chen Z."/>
            <person name="Mitchell H."/>
            <person name="Wilkins M.R."/>
        </authorList>
    </citation>
    <scope>NUCLEOTIDE SEQUENCE [LARGE SCALE GENOMIC DNA]</scope>
    <source>
        <strain evidence="2 3">CSUNSWCD</strain>
    </source>
</reference>
<proteinExistence type="predicted"/>
<sequence>MILNYKKRSPFLEFTAVNLVNLGGKIYVNLDGKKLGSSAIVNNLTGGAALLIIPKETEFIAKGEIVEVLKMV</sequence>
<dbReference type="InterPro" id="IPR005111">
    <property type="entry name" value="MoeA_C_domain_IV"/>
</dbReference>